<dbReference type="SUPFAM" id="SSF54427">
    <property type="entry name" value="NTF2-like"/>
    <property type="match status" value="3"/>
</dbReference>
<evidence type="ECO:0000256" key="2">
    <source>
        <dbReference type="SAM" id="SignalP"/>
    </source>
</evidence>
<feature type="domain" description="SnoaL-like" evidence="3">
    <location>
        <begin position="246"/>
        <end position="376"/>
    </location>
</feature>
<feature type="region of interest" description="Disordered" evidence="1">
    <location>
        <begin position="405"/>
        <end position="428"/>
    </location>
</feature>
<dbReference type="InterPro" id="IPR032710">
    <property type="entry name" value="NTF2-like_dom_sf"/>
</dbReference>
<evidence type="ECO:0000313" key="4">
    <source>
        <dbReference type="EMBL" id="KAF2662151.1"/>
    </source>
</evidence>
<keyword evidence="5" id="KW-1185">Reference proteome</keyword>
<feature type="compositionally biased region" description="Low complexity" evidence="1">
    <location>
        <begin position="408"/>
        <end position="421"/>
    </location>
</feature>
<sequence length="689" mass="76530">MRLPPQVSSLLLLTCLIPFTQAVASANSVARNLQNIESVRTIKDIQRQISQLAAFGLYANISLLFAPNGTFQVLAPTNSSSTPYTISTTITGRAAIAAFLIQDAGLMNGIAPGSMDIWITETPLVNLEVDSQGLGQRAKGRWNGIRFQGDGKGGTRLRGGIYENEYVYLGKEGWKVDVLRYYGMYEGEGEYKDGWRNVGGNGLGRVKYHMTPDGAGVPVPGFYEGIEEIVDGDMDVDIEELEKRVQRLNDEDEVRNLMHSHGYYVDRRMWTDVVDLHSSNTSVTVRGEGGGNFTGPAGVRKVLERMGPENLTQGINNDHPILDMIVEVDPNGREAVARGIEIGMIGDANNKTARWEFNVFRNGFVKGQGVWKVKHVDITPLIVADYHEGWGYGGLKTPNMYTPPFLNTSRPRSTSPSTSTRRAAKKDPNLDNLQRRLAKALAFDAAENLSTAYGYFLDDLDCSLMGSLFASLGHKASPFAGFYSTPTRITDACFASWGHTNTSSLRSGISYHWRPQPVILVSSDGRSATLRARLLQPNTALDKPGAFNSAMYHDQMVLENGIWRLWSVTIDEFYWTSSSWAGGWSNATLRNDSTPDPEPAGWTKKYPPDLSIKDVGDREAGFRGGSGRYVEWPMIQRMWFQYRNLVSGRTPEWFWEGCVPCRVRRDWALEENGYQEPPSGPVVGDGTRR</sequence>
<accession>A0A6A6TS39</accession>
<dbReference type="Pfam" id="PF13577">
    <property type="entry name" value="SnoaL_4"/>
    <property type="match status" value="3"/>
</dbReference>
<evidence type="ECO:0000256" key="1">
    <source>
        <dbReference type="SAM" id="MobiDB-lite"/>
    </source>
</evidence>
<dbReference type="Gene3D" id="3.10.450.50">
    <property type="match status" value="3"/>
</dbReference>
<feature type="chain" id="PRO_5025647713" description="SnoaL-like domain-containing protein" evidence="2">
    <location>
        <begin position="23"/>
        <end position="689"/>
    </location>
</feature>
<name>A0A6A6TS39_9PLEO</name>
<keyword evidence="2" id="KW-0732">Signal</keyword>
<protein>
    <recommendedName>
        <fullName evidence="3">SnoaL-like domain-containing protein</fullName>
    </recommendedName>
</protein>
<reference evidence="4" key="1">
    <citation type="journal article" date="2020" name="Stud. Mycol.">
        <title>101 Dothideomycetes genomes: a test case for predicting lifestyles and emergence of pathogens.</title>
        <authorList>
            <person name="Haridas S."/>
            <person name="Albert R."/>
            <person name="Binder M."/>
            <person name="Bloem J."/>
            <person name="Labutti K."/>
            <person name="Salamov A."/>
            <person name="Andreopoulos B."/>
            <person name="Baker S."/>
            <person name="Barry K."/>
            <person name="Bills G."/>
            <person name="Bluhm B."/>
            <person name="Cannon C."/>
            <person name="Castanera R."/>
            <person name="Culley D."/>
            <person name="Daum C."/>
            <person name="Ezra D."/>
            <person name="Gonzalez J."/>
            <person name="Henrissat B."/>
            <person name="Kuo A."/>
            <person name="Liang C."/>
            <person name="Lipzen A."/>
            <person name="Lutzoni F."/>
            <person name="Magnuson J."/>
            <person name="Mondo S."/>
            <person name="Nolan M."/>
            <person name="Ohm R."/>
            <person name="Pangilinan J."/>
            <person name="Park H.-J."/>
            <person name="Ramirez L."/>
            <person name="Alfaro M."/>
            <person name="Sun H."/>
            <person name="Tritt A."/>
            <person name="Yoshinaga Y."/>
            <person name="Zwiers L.-H."/>
            <person name="Turgeon B."/>
            <person name="Goodwin S."/>
            <person name="Spatafora J."/>
            <person name="Crous P."/>
            <person name="Grigoriev I."/>
        </authorList>
    </citation>
    <scope>NUCLEOTIDE SEQUENCE</scope>
    <source>
        <strain evidence="4">CBS 122681</strain>
    </source>
</reference>
<dbReference type="Proteomes" id="UP000799324">
    <property type="component" value="Unassembled WGS sequence"/>
</dbReference>
<dbReference type="AlphaFoldDB" id="A0A6A6TS39"/>
<evidence type="ECO:0000259" key="3">
    <source>
        <dbReference type="Pfam" id="PF13577"/>
    </source>
</evidence>
<dbReference type="EMBL" id="MU004290">
    <property type="protein sequence ID" value="KAF2662151.1"/>
    <property type="molecule type" value="Genomic_DNA"/>
</dbReference>
<proteinExistence type="predicted"/>
<dbReference type="OrthoDB" id="5175824at2759"/>
<gene>
    <name evidence="4" type="ORF">K491DRAFT_281639</name>
</gene>
<evidence type="ECO:0000313" key="5">
    <source>
        <dbReference type="Proteomes" id="UP000799324"/>
    </source>
</evidence>
<feature type="signal peptide" evidence="2">
    <location>
        <begin position="1"/>
        <end position="22"/>
    </location>
</feature>
<organism evidence="4 5">
    <name type="scientific">Lophiostoma macrostomum CBS 122681</name>
    <dbReference type="NCBI Taxonomy" id="1314788"/>
    <lineage>
        <taxon>Eukaryota</taxon>
        <taxon>Fungi</taxon>
        <taxon>Dikarya</taxon>
        <taxon>Ascomycota</taxon>
        <taxon>Pezizomycotina</taxon>
        <taxon>Dothideomycetes</taxon>
        <taxon>Pleosporomycetidae</taxon>
        <taxon>Pleosporales</taxon>
        <taxon>Lophiostomataceae</taxon>
        <taxon>Lophiostoma</taxon>
    </lineage>
</organism>
<dbReference type="InterPro" id="IPR037401">
    <property type="entry name" value="SnoaL-like"/>
</dbReference>
<feature type="domain" description="SnoaL-like" evidence="3">
    <location>
        <begin position="35"/>
        <end position="178"/>
    </location>
</feature>
<feature type="domain" description="SnoaL-like" evidence="3">
    <location>
        <begin position="444"/>
        <end position="568"/>
    </location>
</feature>